<dbReference type="Proteomes" id="UP000195807">
    <property type="component" value="Chromosome"/>
</dbReference>
<evidence type="ECO:0000313" key="2">
    <source>
        <dbReference type="Proteomes" id="UP000195807"/>
    </source>
</evidence>
<dbReference type="EMBL" id="CP019602">
    <property type="protein sequence ID" value="ARU16142.1"/>
    <property type="molecule type" value="Genomic_DNA"/>
</dbReference>
<sequence length="60" mass="6255">MSSANAGSRSRSARFTVGESADVGCDLVSELDETPAGFNGKTERVIVHVSDGSVDVLLTR</sequence>
<accession>A0A1Z1FBL4</accession>
<name>A0A1Z1FBL4_9SPHN</name>
<dbReference type="AlphaFoldDB" id="A0A1Z1FBL4"/>
<keyword evidence="2" id="KW-1185">Reference proteome</keyword>
<dbReference type="OrthoDB" id="9803751at2"/>
<organism evidence="1 2">
    <name type="scientific">Croceicoccus marinus</name>
    <dbReference type="NCBI Taxonomy" id="450378"/>
    <lineage>
        <taxon>Bacteria</taxon>
        <taxon>Pseudomonadati</taxon>
        <taxon>Pseudomonadota</taxon>
        <taxon>Alphaproteobacteria</taxon>
        <taxon>Sphingomonadales</taxon>
        <taxon>Erythrobacteraceae</taxon>
        <taxon>Croceicoccus</taxon>
    </lineage>
</organism>
<reference evidence="1 2" key="1">
    <citation type="submission" date="2017-01" db="EMBL/GenBank/DDBJ databases">
        <title>Complete genome sequence of esterase-producing bacterium Croceicoccus marinus E4A9.</title>
        <authorList>
            <person name="Wu Y.-H."/>
            <person name="Cheng H."/>
            <person name="Xu L."/>
            <person name="Huo Y.-Y."/>
            <person name="Wang C.-S."/>
            <person name="Xu X.-W."/>
        </authorList>
    </citation>
    <scope>NUCLEOTIDE SEQUENCE [LARGE SCALE GENOMIC DNA]</scope>
    <source>
        <strain evidence="1 2">E4A9</strain>
    </source>
</reference>
<dbReference type="KEGG" id="cman:A9D14_07950"/>
<proteinExistence type="predicted"/>
<protein>
    <submittedName>
        <fullName evidence="1">Uncharacterized protein</fullName>
    </submittedName>
</protein>
<evidence type="ECO:0000313" key="1">
    <source>
        <dbReference type="EMBL" id="ARU16142.1"/>
    </source>
</evidence>
<dbReference type="RefSeq" id="WP_066844989.1">
    <property type="nucleotide sequence ID" value="NZ_CP019602.1"/>
</dbReference>
<gene>
    <name evidence="1" type="ORF">A9D14_07950</name>
</gene>